<sequence length="732" mass="80499">MNNQQDETNVPAWSPTPDAMTTQTVQPSTFFDVNDPSINDMIQGPHREPWSAAFVGQRQPRNSASSPWQPFTAYRENNILSEDGGTAPESLLEDPNFRYVPSVASYSGAAQEAAGTSHMGEMLGDIHIGNLGPHMPSMRDNAMDAISTYSSATAATGHRGPFRCTQCQKICKSQSNLKKHELTHSRPHLCNYRGCSKSTEGFSTPNDLQRHKASVHKEASFGYQCTHPDCTRGGEPKIWPRKDNFRTHLSKVHKIEISPETADSEYRIKPDPQIENTGVPNDIPAFEGLTSPSLDVQLPDANTHVADPVLMDTDQPQYDSQQTTSAIMSDVSYYPVYDANPQPSSQHPSFQGVALQADVSFGAESAQSLPVHQSGSFCNQSFAAPSLPMTTSDMFGTQSTVNNAGYQAAPPQGRLSQDTNGMDDVPRMRSPRTSSVFSAPRGSYTVASSQATTQTIDALCHDTLVSEGYTPSQLVATLATYPAELLEQALKSKPQSSCTSNEPEDMSGSRSGAYPCSQCAKVCNRACELKKHMKRHDRPYGCTVQGCGKSFGSKNDWKRHESGQHSAVEAWACEEDGCVAVFEDRLAFTQHLNESHDMIHEEDLQSKIQSCRIGRQCDSRFWCGFCRRVVEIDDAMVQEDGGNGTHWSRRFDHIDGHLFGKGGLDMKSKSQWRFLEDEAKGDPLRRVDRMSATASVRSTTTSNGATYKRKGSAQADSRPRKRADGQWAAGHR</sequence>
<organism evidence="1 2">
    <name type="scientific">Lecanicillium saksenae</name>
    <dbReference type="NCBI Taxonomy" id="468837"/>
    <lineage>
        <taxon>Eukaryota</taxon>
        <taxon>Fungi</taxon>
        <taxon>Dikarya</taxon>
        <taxon>Ascomycota</taxon>
        <taxon>Pezizomycotina</taxon>
        <taxon>Sordariomycetes</taxon>
        <taxon>Hypocreomycetidae</taxon>
        <taxon>Hypocreales</taxon>
        <taxon>Cordycipitaceae</taxon>
        <taxon>Lecanicillium</taxon>
    </lineage>
</organism>
<proteinExistence type="predicted"/>
<dbReference type="EMBL" id="JANAKD010000602">
    <property type="protein sequence ID" value="KAJ3492430.1"/>
    <property type="molecule type" value="Genomic_DNA"/>
</dbReference>
<evidence type="ECO:0000313" key="1">
    <source>
        <dbReference type="EMBL" id="KAJ3492430.1"/>
    </source>
</evidence>
<name>A0ACC1QSJ2_9HYPO</name>
<protein>
    <submittedName>
        <fullName evidence="1">Uncharacterized protein</fullName>
    </submittedName>
</protein>
<gene>
    <name evidence="1" type="ORF">NLG97_g5402</name>
</gene>
<reference evidence="1" key="1">
    <citation type="submission" date="2022-07" db="EMBL/GenBank/DDBJ databases">
        <title>Genome Sequence of Lecanicillium saksenae.</title>
        <authorList>
            <person name="Buettner E."/>
        </authorList>
    </citation>
    <scope>NUCLEOTIDE SEQUENCE</scope>
    <source>
        <strain evidence="1">VT-O1</strain>
    </source>
</reference>
<dbReference type="Proteomes" id="UP001148737">
    <property type="component" value="Unassembled WGS sequence"/>
</dbReference>
<comment type="caution">
    <text evidence="1">The sequence shown here is derived from an EMBL/GenBank/DDBJ whole genome shotgun (WGS) entry which is preliminary data.</text>
</comment>
<evidence type="ECO:0000313" key="2">
    <source>
        <dbReference type="Proteomes" id="UP001148737"/>
    </source>
</evidence>
<accession>A0ACC1QSJ2</accession>
<keyword evidence="2" id="KW-1185">Reference proteome</keyword>